<evidence type="ECO:0000313" key="4">
    <source>
        <dbReference type="Proteomes" id="UP000438699"/>
    </source>
</evidence>
<organism evidence="3 4">
    <name type="scientific">Pseudodesulfovibrio senegalensis</name>
    <dbReference type="NCBI Taxonomy" id="1721087"/>
    <lineage>
        <taxon>Bacteria</taxon>
        <taxon>Pseudomonadati</taxon>
        <taxon>Thermodesulfobacteriota</taxon>
        <taxon>Desulfovibrionia</taxon>
        <taxon>Desulfovibrionales</taxon>
        <taxon>Desulfovibrionaceae</taxon>
    </lineage>
</organism>
<evidence type="ECO:0000256" key="2">
    <source>
        <dbReference type="SAM" id="SignalP"/>
    </source>
</evidence>
<keyword evidence="4" id="KW-1185">Reference proteome</keyword>
<dbReference type="OrthoDB" id="5462555at2"/>
<keyword evidence="1" id="KW-0175">Coiled coil</keyword>
<feature type="coiled-coil region" evidence="1">
    <location>
        <begin position="51"/>
        <end position="112"/>
    </location>
</feature>
<gene>
    <name evidence="3" type="ORF">F8A88_05785</name>
</gene>
<reference evidence="3 4" key="1">
    <citation type="journal article" date="2017" name="Int. J. Syst. Evol. Microbiol.">
        <title>Desulfovibrio senegalensis sp. nov., a mesophilic sulfate reducer isolated from marine sediment.</title>
        <authorList>
            <person name="Thioye A."/>
            <person name="Gam Z.B.A."/>
            <person name="Mbengue M."/>
            <person name="Cayol J.L."/>
            <person name="Joseph-Bartoli M."/>
            <person name="Toure-Kane C."/>
            <person name="Labat M."/>
        </authorList>
    </citation>
    <scope>NUCLEOTIDE SEQUENCE [LARGE SCALE GENOMIC DNA]</scope>
    <source>
        <strain evidence="3 4">DSM 101509</strain>
    </source>
</reference>
<evidence type="ECO:0000313" key="3">
    <source>
        <dbReference type="EMBL" id="KAB1443745.1"/>
    </source>
</evidence>
<dbReference type="RefSeq" id="WP_151150118.1">
    <property type="nucleotide sequence ID" value="NZ_WAIE01000001.1"/>
</dbReference>
<dbReference type="AlphaFoldDB" id="A0A6N6N936"/>
<name>A0A6N6N936_9BACT</name>
<dbReference type="EMBL" id="WAIE01000001">
    <property type="protein sequence ID" value="KAB1443745.1"/>
    <property type="molecule type" value="Genomic_DNA"/>
</dbReference>
<keyword evidence="2" id="KW-0732">Signal</keyword>
<evidence type="ECO:0000256" key="1">
    <source>
        <dbReference type="SAM" id="Coils"/>
    </source>
</evidence>
<sequence length="209" mass="22835">MSGGQTIRSITTMCAPAAGLTAAQMFWTSMAVTAASTATNYMMQSEQASAQASYQNKMAEAHNAAAEQNAEFAVQEYIDQTAAENIALIQKEEAASEEIQRIERERKEAVGTAMASSEGAGQSLNFLLSDYYRQEARYRGSLKDQLDNDKVSRDIAVQGYWQTAENRGKSQQNYIPAPVNTPSALAAGLGFAGSTLDNYRRYRKESLQT</sequence>
<accession>A0A6N6N936</accession>
<dbReference type="Proteomes" id="UP000438699">
    <property type="component" value="Unassembled WGS sequence"/>
</dbReference>
<feature type="signal peptide" evidence="2">
    <location>
        <begin position="1"/>
        <end position="34"/>
    </location>
</feature>
<dbReference type="Pfam" id="PF24072">
    <property type="entry name" value="T7_gp14"/>
    <property type="match status" value="1"/>
</dbReference>
<dbReference type="InterPro" id="IPR038996">
    <property type="entry name" value="Gp14"/>
</dbReference>
<comment type="caution">
    <text evidence="3">The sequence shown here is derived from an EMBL/GenBank/DDBJ whole genome shotgun (WGS) entry which is preliminary data.</text>
</comment>
<protein>
    <submittedName>
        <fullName evidence="3">Uncharacterized protein</fullName>
    </submittedName>
</protein>
<proteinExistence type="predicted"/>
<feature type="chain" id="PRO_5026733872" evidence="2">
    <location>
        <begin position="35"/>
        <end position="209"/>
    </location>
</feature>